<dbReference type="GO" id="GO:0050661">
    <property type="term" value="F:NADP binding"/>
    <property type="evidence" value="ECO:0007669"/>
    <property type="project" value="InterPro"/>
</dbReference>
<dbReference type="NCBIfam" id="TIGR00227">
    <property type="entry name" value="ribD_Cterm"/>
    <property type="match status" value="1"/>
</dbReference>
<evidence type="ECO:0000256" key="6">
    <source>
        <dbReference type="ARBA" id="ARBA00023002"/>
    </source>
</evidence>
<dbReference type="InterPro" id="IPR006401">
    <property type="entry name" value="Rib_reduct_arc"/>
</dbReference>
<proteinExistence type="inferred from homology"/>
<dbReference type="Proteomes" id="UP000619545">
    <property type="component" value="Unassembled WGS sequence"/>
</dbReference>
<protein>
    <recommendedName>
        <fullName evidence="9">2,5-diamino-6-(ribosylamino)-4(3H)-pyrimidinone 5'-phosphate reductase</fullName>
        <ecNumber evidence="9">1.1.1.302</ecNumber>
    </recommendedName>
</protein>
<keyword evidence="4" id="KW-0686">Riboflavin biosynthesis</keyword>
<dbReference type="RefSeq" id="WP_011018470.1">
    <property type="nucleotide sequence ID" value="NZ_DUJS01000004.1"/>
</dbReference>
<dbReference type="PANTHER" id="PTHR38011">
    <property type="entry name" value="DIHYDROFOLATE REDUCTASE FAMILY PROTEIN (AFU_ORTHOLOGUE AFUA_8G06820)"/>
    <property type="match status" value="1"/>
</dbReference>
<organism evidence="11 12">
    <name type="scientific">Methanopyrus kandleri</name>
    <dbReference type="NCBI Taxonomy" id="2320"/>
    <lineage>
        <taxon>Archaea</taxon>
        <taxon>Methanobacteriati</taxon>
        <taxon>Methanobacteriota</taxon>
        <taxon>Methanomada group</taxon>
        <taxon>Methanopyri</taxon>
        <taxon>Methanopyrales</taxon>
        <taxon>Methanopyraceae</taxon>
        <taxon>Methanopyrus</taxon>
    </lineage>
</organism>
<reference evidence="11" key="1">
    <citation type="journal article" date="2020" name="bioRxiv">
        <title>A rank-normalized archaeal taxonomy based on genome phylogeny resolves widespread incomplete and uneven classifications.</title>
        <authorList>
            <person name="Rinke C."/>
            <person name="Chuvochina M."/>
            <person name="Mussig A.J."/>
            <person name="Chaumeil P.-A."/>
            <person name="Waite D.W."/>
            <person name="Whitman W.B."/>
            <person name="Parks D.H."/>
            <person name="Hugenholtz P."/>
        </authorList>
    </citation>
    <scope>NUCLEOTIDE SEQUENCE</scope>
    <source>
        <strain evidence="11">UBA8853</strain>
    </source>
</reference>
<keyword evidence="5" id="KW-0521">NADP</keyword>
<keyword evidence="6 11" id="KW-0560">Oxidoreductase</keyword>
<gene>
    <name evidence="11" type="ORF">HA336_05970</name>
</gene>
<dbReference type="NCBIfam" id="TIGR01508">
    <property type="entry name" value="rib_reduct_arch"/>
    <property type="match status" value="1"/>
</dbReference>
<comment type="catalytic activity">
    <reaction evidence="8">
        <text>2,5-diamino-6-(1-D-ribitylamino)pyrimidin-4(3H)-one 5'-phosphate + NADP(+) = 2,5-diamino-6-(1-D-ribosylamino)pyrimidin-4(3H)-one 5'-phosphate + NADPH + H(+)</text>
        <dbReference type="Rhea" id="RHEA:27278"/>
        <dbReference type="ChEBI" id="CHEBI:15378"/>
        <dbReference type="ChEBI" id="CHEBI:57783"/>
        <dbReference type="ChEBI" id="CHEBI:58349"/>
        <dbReference type="ChEBI" id="CHEBI:58890"/>
        <dbReference type="ChEBI" id="CHEBI:59545"/>
        <dbReference type="EC" id="1.1.1.302"/>
    </reaction>
</comment>
<dbReference type="OMA" id="HLITEWE"/>
<accession>A0A832WMZ3</accession>
<evidence type="ECO:0000256" key="9">
    <source>
        <dbReference type="NCBIfam" id="TIGR01508"/>
    </source>
</evidence>
<dbReference type="Gene3D" id="3.40.430.10">
    <property type="entry name" value="Dihydrofolate Reductase, subunit A"/>
    <property type="match status" value="1"/>
</dbReference>
<comment type="pathway">
    <text evidence="1">Cofactor biosynthesis; riboflavin biosynthesis.</text>
</comment>
<evidence type="ECO:0000256" key="8">
    <source>
        <dbReference type="ARBA" id="ARBA00049020"/>
    </source>
</evidence>
<evidence type="ECO:0000256" key="4">
    <source>
        <dbReference type="ARBA" id="ARBA00022619"/>
    </source>
</evidence>
<comment type="similarity">
    <text evidence="2">Belongs to the HTP reductase family.</text>
</comment>
<dbReference type="InterPro" id="IPR050765">
    <property type="entry name" value="Riboflavin_Biosynth_HTPR"/>
</dbReference>
<comment type="catalytic activity">
    <reaction evidence="7">
        <text>2,5-diamino-6-(1-D-ribitylamino)pyrimidin-4(3H)-one 5'-phosphate + NAD(+) = 2,5-diamino-6-(1-D-ribosylamino)pyrimidin-4(3H)-one 5'-phosphate + NADH + H(+)</text>
        <dbReference type="Rhea" id="RHEA:27274"/>
        <dbReference type="ChEBI" id="CHEBI:15378"/>
        <dbReference type="ChEBI" id="CHEBI:57540"/>
        <dbReference type="ChEBI" id="CHEBI:57945"/>
        <dbReference type="ChEBI" id="CHEBI:58890"/>
        <dbReference type="ChEBI" id="CHEBI:59545"/>
        <dbReference type="EC" id="1.1.1.302"/>
    </reaction>
</comment>
<name>A0A832WMZ3_9EURY</name>
<dbReference type="EC" id="1.1.1.302" evidence="9"/>
<dbReference type="GeneID" id="1477401"/>
<evidence type="ECO:0000256" key="7">
    <source>
        <dbReference type="ARBA" id="ARBA00047550"/>
    </source>
</evidence>
<dbReference type="InterPro" id="IPR024072">
    <property type="entry name" value="DHFR-like_dom_sf"/>
</dbReference>
<comment type="subunit">
    <text evidence="3">Homodimer.</text>
</comment>
<dbReference type="EMBL" id="DUJS01000004">
    <property type="protein sequence ID" value="HII70762.1"/>
    <property type="molecule type" value="Genomic_DNA"/>
</dbReference>
<evidence type="ECO:0000313" key="11">
    <source>
        <dbReference type="EMBL" id="HII70762.1"/>
    </source>
</evidence>
<comment type="caution">
    <text evidence="11">The sequence shown here is derived from an EMBL/GenBank/DDBJ whole genome shotgun (WGS) entry which is preliminary data.</text>
</comment>
<evidence type="ECO:0000256" key="5">
    <source>
        <dbReference type="ARBA" id="ARBA00022857"/>
    </source>
</evidence>
<evidence type="ECO:0000256" key="3">
    <source>
        <dbReference type="ARBA" id="ARBA00011738"/>
    </source>
</evidence>
<sequence>MPRPKVLYNVGMTADGKVVTAAGDSRISGEEDLKEVHRLRAEHDAVAVGINTVRKDDPMLNVRLVEGEDPIRVVFDTECSIPLDCRLVRTARDIPTVVLCAEADPGRVEKLEKRGVKVEEVGACEDGVDVERGLELLYDMGVRTLLLEGGPTLAWSFLKRGLIDEFRVAVAPVLVGGSDALTPVEGEGFPRVDLGVGLELKRVERVGRDVVLWYEVSGSAADLASEHEEARGRSS</sequence>
<evidence type="ECO:0000259" key="10">
    <source>
        <dbReference type="Pfam" id="PF01872"/>
    </source>
</evidence>
<dbReference type="InterPro" id="IPR002734">
    <property type="entry name" value="RibDG_C"/>
</dbReference>
<dbReference type="Pfam" id="PF01872">
    <property type="entry name" value="RibD_C"/>
    <property type="match status" value="1"/>
</dbReference>
<dbReference type="UniPathway" id="UPA00275"/>
<feature type="domain" description="Bacterial bifunctional deaminase-reductase C-terminal" evidence="10">
    <location>
        <begin position="4"/>
        <end position="212"/>
    </location>
</feature>
<dbReference type="AlphaFoldDB" id="A0A832WMZ3"/>
<dbReference type="GO" id="GO:0009231">
    <property type="term" value="P:riboflavin biosynthetic process"/>
    <property type="evidence" value="ECO:0007669"/>
    <property type="project" value="UniProtKB-UniPathway"/>
</dbReference>
<evidence type="ECO:0000256" key="2">
    <source>
        <dbReference type="ARBA" id="ARBA00009723"/>
    </source>
</evidence>
<dbReference type="GO" id="GO:0008703">
    <property type="term" value="F:5-amino-6-(5-phosphoribosylamino)uracil reductase activity"/>
    <property type="evidence" value="ECO:0007669"/>
    <property type="project" value="InterPro"/>
</dbReference>
<dbReference type="InterPro" id="IPR011549">
    <property type="entry name" value="RibD_C"/>
</dbReference>
<dbReference type="PANTHER" id="PTHR38011:SF7">
    <property type="entry name" value="2,5-DIAMINO-6-RIBOSYLAMINO-4(3H)-PYRIMIDINONE 5'-PHOSPHATE REDUCTASE"/>
    <property type="match status" value="1"/>
</dbReference>
<evidence type="ECO:0000256" key="1">
    <source>
        <dbReference type="ARBA" id="ARBA00005104"/>
    </source>
</evidence>
<evidence type="ECO:0000313" key="12">
    <source>
        <dbReference type="Proteomes" id="UP000619545"/>
    </source>
</evidence>
<dbReference type="SUPFAM" id="SSF53597">
    <property type="entry name" value="Dihydrofolate reductase-like"/>
    <property type="match status" value="1"/>
</dbReference>